<accession>A0ABT3ADG3</accession>
<evidence type="ECO:0000259" key="2">
    <source>
        <dbReference type="Pfam" id="PF13439"/>
    </source>
</evidence>
<dbReference type="Pfam" id="PF00534">
    <property type="entry name" value="Glycos_transf_1"/>
    <property type="match status" value="1"/>
</dbReference>
<gene>
    <name evidence="3" type="ORF">OE749_18520</name>
</gene>
<dbReference type="PANTHER" id="PTHR45947">
    <property type="entry name" value="SULFOQUINOVOSYL TRANSFERASE SQD2"/>
    <property type="match status" value="1"/>
</dbReference>
<dbReference type="EMBL" id="JAOWKX010000016">
    <property type="protein sequence ID" value="MCV2886690.1"/>
    <property type="molecule type" value="Genomic_DNA"/>
</dbReference>
<reference evidence="3 4" key="1">
    <citation type="submission" date="2022-10" db="EMBL/GenBank/DDBJ databases">
        <title>Aestuariibacter sp. AA17 isolated from Montipora capitata coral fragment.</title>
        <authorList>
            <person name="Emsley S.A."/>
            <person name="Pfannmuller K.M."/>
            <person name="Loughran R.M."/>
            <person name="Shlafstein M."/>
            <person name="Papke E."/>
            <person name="Saw J.H."/>
            <person name="Ushijima B."/>
            <person name="Videau P."/>
        </authorList>
    </citation>
    <scope>NUCLEOTIDE SEQUENCE [LARGE SCALE GENOMIC DNA]</scope>
    <source>
        <strain evidence="3 4">AA17</strain>
    </source>
</reference>
<evidence type="ECO:0000313" key="3">
    <source>
        <dbReference type="EMBL" id="MCV2886690.1"/>
    </source>
</evidence>
<feature type="domain" description="Glycosyl transferase family 1" evidence="1">
    <location>
        <begin position="185"/>
        <end position="350"/>
    </location>
</feature>
<evidence type="ECO:0000313" key="4">
    <source>
        <dbReference type="Proteomes" id="UP001652504"/>
    </source>
</evidence>
<dbReference type="InterPro" id="IPR001296">
    <property type="entry name" value="Glyco_trans_1"/>
</dbReference>
<dbReference type="PANTHER" id="PTHR45947:SF3">
    <property type="entry name" value="SULFOQUINOVOSYL TRANSFERASE SQD2"/>
    <property type="match status" value="1"/>
</dbReference>
<dbReference type="InterPro" id="IPR050194">
    <property type="entry name" value="Glycosyltransferase_grp1"/>
</dbReference>
<dbReference type="Proteomes" id="UP001652504">
    <property type="component" value="Unassembled WGS sequence"/>
</dbReference>
<comment type="caution">
    <text evidence="3">The sequence shown here is derived from an EMBL/GenBank/DDBJ whole genome shotgun (WGS) entry which is preliminary data.</text>
</comment>
<dbReference type="Pfam" id="PF13439">
    <property type="entry name" value="Glyco_transf_4"/>
    <property type="match status" value="1"/>
</dbReference>
<sequence length="391" mass="43071">MSRGRMKGITVLSYDYPPLEGGISRLCAEIVKVFHAENADINAISIQRDVKGAAFAAPDVDEVRVSSKRGIGDLHLLWTLFTQYRQRIVIAGVWYPEGLLAALAGCKNLVVLVHGNEVMQGKPSLKNRLLNRLRVFTLKRAKLVISNSEYTANLVRSQVPEAHVAVAKLGVDHMRFQPATPEQKAQAKAKLGLREDQKVILTTSRVQSYKAHDTVLRGLSKTLNTLSAKERDGLVYLVAGRGEHLPSLQSLAIELGIENNVKWLGFVQESQLPALYQSADLFVLCTREETDAKKVEGFGLVFLEAQACGVPVVGTAQGGIPDALCTQSGGWLIQRDDDDHLSQILLALWQSPSAFIEAGHSARLRVEREATWQHYSQRVKACLDSQFGEQA</sequence>
<dbReference type="Gene3D" id="3.40.50.2000">
    <property type="entry name" value="Glycogen Phosphorylase B"/>
    <property type="match status" value="2"/>
</dbReference>
<organism evidence="3 4">
    <name type="scientific">Fluctibacter corallii</name>
    <dbReference type="NCBI Taxonomy" id="2984329"/>
    <lineage>
        <taxon>Bacteria</taxon>
        <taxon>Pseudomonadati</taxon>
        <taxon>Pseudomonadota</taxon>
        <taxon>Gammaproteobacteria</taxon>
        <taxon>Alteromonadales</taxon>
        <taxon>Alteromonadaceae</taxon>
        <taxon>Fluctibacter</taxon>
    </lineage>
</organism>
<dbReference type="SUPFAM" id="SSF53756">
    <property type="entry name" value="UDP-Glycosyltransferase/glycogen phosphorylase"/>
    <property type="match status" value="1"/>
</dbReference>
<proteinExistence type="predicted"/>
<dbReference type="InterPro" id="IPR028098">
    <property type="entry name" value="Glyco_trans_4-like_N"/>
</dbReference>
<keyword evidence="4" id="KW-1185">Reference proteome</keyword>
<protein>
    <submittedName>
        <fullName evidence="3">Glycosyltransferase family 4 protein</fullName>
    </submittedName>
</protein>
<feature type="domain" description="Glycosyltransferase subfamily 4-like N-terminal" evidence="2">
    <location>
        <begin position="21"/>
        <end position="173"/>
    </location>
</feature>
<dbReference type="CDD" id="cd03801">
    <property type="entry name" value="GT4_PimA-like"/>
    <property type="match status" value="1"/>
</dbReference>
<dbReference type="RefSeq" id="WP_263713981.1">
    <property type="nucleotide sequence ID" value="NZ_JAOWKX010000016.1"/>
</dbReference>
<evidence type="ECO:0000259" key="1">
    <source>
        <dbReference type="Pfam" id="PF00534"/>
    </source>
</evidence>
<name>A0ABT3ADG3_9ALTE</name>